<dbReference type="GO" id="GO:0005634">
    <property type="term" value="C:nucleus"/>
    <property type="evidence" value="ECO:0007669"/>
    <property type="project" value="TreeGrafter"/>
</dbReference>
<evidence type="ECO:0000256" key="2">
    <source>
        <dbReference type="SAM" id="MobiDB-lite"/>
    </source>
</evidence>
<dbReference type="Pfam" id="PF11176">
    <property type="entry name" value="Tma16"/>
    <property type="match status" value="1"/>
</dbReference>
<dbReference type="OrthoDB" id="270284at2759"/>
<feature type="compositionally biased region" description="Basic and acidic residues" evidence="2">
    <location>
        <begin position="16"/>
        <end position="35"/>
    </location>
</feature>
<comment type="caution">
    <text evidence="3">The sequence shown here is derived from an EMBL/GenBank/DDBJ whole genome shotgun (WGS) entry which is preliminary data.</text>
</comment>
<gene>
    <name evidence="3" type="ORF">DCS_06758</name>
</gene>
<dbReference type="InterPro" id="IPR038356">
    <property type="entry name" value="Tma16_sf"/>
</dbReference>
<name>A0A151GCG3_DRECN</name>
<evidence type="ECO:0000256" key="1">
    <source>
        <dbReference type="ARBA" id="ARBA00034127"/>
    </source>
</evidence>
<reference evidence="3 4" key="1">
    <citation type="journal article" date="2016" name="Sci. Rep.">
        <title>Insights into Adaptations to a Near-Obligate Nematode Endoparasitic Lifestyle from the Finished Genome of Drechmeria coniospora.</title>
        <authorList>
            <person name="Zhang L."/>
            <person name="Zhou Z."/>
            <person name="Guo Q."/>
            <person name="Fokkens L."/>
            <person name="Miskei M."/>
            <person name="Pocsi I."/>
            <person name="Zhang W."/>
            <person name="Chen M."/>
            <person name="Wang L."/>
            <person name="Sun Y."/>
            <person name="Donzelli B.G."/>
            <person name="Gibson D.M."/>
            <person name="Nelson D.R."/>
            <person name="Luo J.G."/>
            <person name="Rep M."/>
            <person name="Liu H."/>
            <person name="Yang S."/>
            <person name="Wang J."/>
            <person name="Krasnoff S.B."/>
            <person name="Xu Y."/>
            <person name="Molnar I."/>
            <person name="Lin M."/>
        </authorList>
    </citation>
    <scope>NUCLEOTIDE SEQUENCE [LARGE SCALE GENOMIC DNA]</scope>
    <source>
        <strain evidence="3 4">ARSEF 6962</strain>
    </source>
</reference>
<dbReference type="GeneID" id="63719401"/>
<accession>A0A151GCG3</accession>
<feature type="region of interest" description="Disordered" evidence="2">
    <location>
        <begin position="1"/>
        <end position="35"/>
    </location>
</feature>
<evidence type="ECO:0008006" key="5">
    <source>
        <dbReference type="Google" id="ProtNLM"/>
    </source>
</evidence>
<dbReference type="InParanoid" id="A0A151GCG3"/>
<protein>
    <recommendedName>
        <fullName evidence="5">Translation machinery-associated protein 16</fullName>
    </recommendedName>
</protein>
<comment type="similarity">
    <text evidence="1">Belongs to the TMA16 family.</text>
</comment>
<dbReference type="STRING" id="98403.A0A151GCG3"/>
<dbReference type="InterPro" id="IPR021346">
    <property type="entry name" value="Tma16"/>
</dbReference>
<dbReference type="PANTHER" id="PTHR13349">
    <property type="entry name" value="TRANSLATION MACHINERY-ASSOCIATED PROTEIN 16"/>
    <property type="match status" value="1"/>
</dbReference>
<dbReference type="AlphaFoldDB" id="A0A151GCG3"/>
<evidence type="ECO:0000313" key="4">
    <source>
        <dbReference type="Proteomes" id="UP000076580"/>
    </source>
</evidence>
<evidence type="ECO:0000313" key="3">
    <source>
        <dbReference type="EMBL" id="KYK54798.1"/>
    </source>
</evidence>
<organism evidence="3 4">
    <name type="scientific">Drechmeria coniospora</name>
    <name type="common">Nematophagous fungus</name>
    <name type="synonym">Meria coniospora</name>
    <dbReference type="NCBI Taxonomy" id="98403"/>
    <lineage>
        <taxon>Eukaryota</taxon>
        <taxon>Fungi</taxon>
        <taxon>Dikarya</taxon>
        <taxon>Ascomycota</taxon>
        <taxon>Pezizomycotina</taxon>
        <taxon>Sordariomycetes</taxon>
        <taxon>Hypocreomycetidae</taxon>
        <taxon>Hypocreales</taxon>
        <taxon>Ophiocordycipitaceae</taxon>
        <taxon>Drechmeria</taxon>
    </lineage>
</organism>
<sequence length="180" mass="20612">MPTSLQKTRKHIAKKRNGEVNALHEKSRDSMRLHKASMRDLRLQKLSSARNKREQPIVDRVAHFQEGLKESVSKPLDIAAVQELIHAFVHQYDDEYDELRKARRPGRPGSTREDLLKLKIAALETEYKNGFLIPDVMQQDSAKLIEDWEGTWANLTTMPWIKVSSSGQARPADFPSKGIN</sequence>
<dbReference type="EMBL" id="LAYC01000003">
    <property type="protein sequence ID" value="KYK54798.1"/>
    <property type="molecule type" value="Genomic_DNA"/>
</dbReference>
<keyword evidence="4" id="KW-1185">Reference proteome</keyword>
<dbReference type="FunCoup" id="A0A151GCG3">
    <property type="interactions" value="299"/>
</dbReference>
<dbReference type="RefSeq" id="XP_040654150.1">
    <property type="nucleotide sequence ID" value="XM_040804046.1"/>
</dbReference>
<proteinExistence type="inferred from homology"/>
<dbReference type="Proteomes" id="UP000076580">
    <property type="component" value="Chromosome 03"/>
</dbReference>
<dbReference type="Gene3D" id="1.20.1440.170">
    <property type="entry name" value="Translation machinery-associated protein 16-like"/>
    <property type="match status" value="1"/>
</dbReference>
<dbReference type="PANTHER" id="PTHR13349:SF2">
    <property type="entry name" value="TRANSLATION MACHINERY-ASSOCIATED PROTEIN 16"/>
    <property type="match status" value="1"/>
</dbReference>